<dbReference type="Pfam" id="PF03466">
    <property type="entry name" value="LysR_substrate"/>
    <property type="match status" value="1"/>
</dbReference>
<evidence type="ECO:0000313" key="7">
    <source>
        <dbReference type="Proteomes" id="UP000018780"/>
    </source>
</evidence>
<dbReference type="FunFam" id="1.10.10.10:FF:000001">
    <property type="entry name" value="LysR family transcriptional regulator"/>
    <property type="match status" value="1"/>
</dbReference>
<keyword evidence="7" id="KW-1185">Reference proteome</keyword>
<feature type="domain" description="HTH lysR-type" evidence="5">
    <location>
        <begin position="1"/>
        <end position="58"/>
    </location>
</feature>
<sequence>MNRQLLLTYMDVLETRNFNRTAERLNVTQSTISARIRQLEDELGTRLFERGRGGADPTAAGRRFETHCRSLLAAWSLAKRDVSAGPGLSRPRLRVSVQFSLAQSVLVDWAKQIRAQVPKLDLYLEANFSQQIQRDILTGETDIGIVFAPQQYPDVHVAEFGSENYVMLSTDCGRFLEVNWARYIKVAYTSYFERQHDELFPNLVHVQTVVGSDDLAAGFLKAGGGTAYMPSLSVPALMDTIPGLQLVEEAPVIPQPLYSIVHSRKRHDPLAAQATSLFQKLIQARSIDDFD</sequence>
<dbReference type="OrthoDB" id="9815174at2"/>
<dbReference type="Pfam" id="PF00126">
    <property type="entry name" value="HTH_1"/>
    <property type="match status" value="1"/>
</dbReference>
<dbReference type="Gene3D" id="1.10.10.10">
    <property type="entry name" value="Winged helix-like DNA-binding domain superfamily/Winged helix DNA-binding domain"/>
    <property type="match status" value="1"/>
</dbReference>
<dbReference type="SUPFAM" id="SSF53850">
    <property type="entry name" value="Periplasmic binding protein-like II"/>
    <property type="match status" value="1"/>
</dbReference>
<dbReference type="InterPro" id="IPR005119">
    <property type="entry name" value="LysR_subst-bd"/>
</dbReference>
<dbReference type="PATRIC" id="fig|999552.6.peg.257"/>
<dbReference type="PANTHER" id="PTHR30126:SF21">
    <property type="entry name" value="TRANSCRIPTIONAL REGULATOR-RELATED"/>
    <property type="match status" value="1"/>
</dbReference>
<dbReference type="Proteomes" id="UP000018780">
    <property type="component" value="Chromosome"/>
</dbReference>
<dbReference type="GO" id="GO:0000976">
    <property type="term" value="F:transcription cis-regulatory region binding"/>
    <property type="evidence" value="ECO:0007669"/>
    <property type="project" value="TreeGrafter"/>
</dbReference>
<dbReference type="RefSeq" id="WP_024088584.1">
    <property type="nucleotide sequence ID" value="NC_023135.1"/>
</dbReference>
<dbReference type="SUPFAM" id="SSF46785">
    <property type="entry name" value="Winged helix' DNA-binding domain"/>
    <property type="match status" value="1"/>
</dbReference>
<evidence type="ECO:0000256" key="4">
    <source>
        <dbReference type="ARBA" id="ARBA00023163"/>
    </source>
</evidence>
<comment type="similarity">
    <text evidence="1">Belongs to the LysR transcriptional regulatory family.</text>
</comment>
<name>V9VQB4_9RHOB</name>
<evidence type="ECO:0000259" key="5">
    <source>
        <dbReference type="PROSITE" id="PS50931"/>
    </source>
</evidence>
<dbReference type="InterPro" id="IPR000847">
    <property type="entry name" value="LysR_HTH_N"/>
</dbReference>
<reference evidence="6 7" key="1">
    <citation type="submission" date="2013-09" db="EMBL/GenBank/DDBJ databases">
        <authorList>
            <consortium name="DOE Joint Genome Institute"/>
            <person name="Klenk H.-P."/>
            <person name="Huntemann M."/>
            <person name="Han J."/>
            <person name="Chen A."/>
            <person name="Kyrpides N."/>
            <person name="Mavromatis K."/>
            <person name="Markowitz V."/>
            <person name="Palaniappan K."/>
            <person name="Ivanova N."/>
            <person name="Schaumberg A."/>
            <person name="Pati A."/>
            <person name="Liolios K."/>
            <person name="Nordberg H.P."/>
            <person name="Cantor M.N."/>
            <person name="Hua S.X."/>
            <person name="Woyke T."/>
        </authorList>
    </citation>
    <scope>NUCLEOTIDE SEQUENCE [LARGE SCALE GENOMIC DNA]</scope>
    <source>
        <strain evidence="6 7">DSM 14336</strain>
    </source>
</reference>
<protein>
    <submittedName>
        <fullName evidence="6">LysR family transcriptional regulator</fullName>
    </submittedName>
</protein>
<evidence type="ECO:0000256" key="3">
    <source>
        <dbReference type="ARBA" id="ARBA00023125"/>
    </source>
</evidence>
<evidence type="ECO:0000256" key="2">
    <source>
        <dbReference type="ARBA" id="ARBA00023015"/>
    </source>
</evidence>
<dbReference type="GO" id="GO:0003700">
    <property type="term" value="F:DNA-binding transcription factor activity"/>
    <property type="evidence" value="ECO:0007669"/>
    <property type="project" value="InterPro"/>
</dbReference>
<dbReference type="PANTHER" id="PTHR30126">
    <property type="entry name" value="HTH-TYPE TRANSCRIPTIONAL REGULATOR"/>
    <property type="match status" value="1"/>
</dbReference>
<accession>V9VQB4</accession>
<organism evidence="6 7">
    <name type="scientific">Leisingera methylohalidivorans DSM 14336</name>
    <dbReference type="NCBI Taxonomy" id="999552"/>
    <lineage>
        <taxon>Bacteria</taxon>
        <taxon>Pseudomonadati</taxon>
        <taxon>Pseudomonadota</taxon>
        <taxon>Alphaproteobacteria</taxon>
        <taxon>Rhodobacterales</taxon>
        <taxon>Roseobacteraceae</taxon>
        <taxon>Leisingera</taxon>
    </lineage>
</organism>
<keyword evidence="3" id="KW-0238">DNA-binding</keyword>
<keyword evidence="4" id="KW-0804">Transcription</keyword>
<dbReference type="EMBL" id="CP006773">
    <property type="protein sequence ID" value="AHC99524.1"/>
    <property type="molecule type" value="Genomic_DNA"/>
</dbReference>
<dbReference type="PROSITE" id="PS50931">
    <property type="entry name" value="HTH_LYSR"/>
    <property type="match status" value="1"/>
</dbReference>
<dbReference type="KEGG" id="lmd:METH_01310"/>
<dbReference type="PRINTS" id="PR00039">
    <property type="entry name" value="HTHLYSR"/>
</dbReference>
<gene>
    <name evidence="6" type="ORF">METH_01310</name>
</gene>
<dbReference type="Gene3D" id="3.40.190.10">
    <property type="entry name" value="Periplasmic binding protein-like II"/>
    <property type="match status" value="1"/>
</dbReference>
<evidence type="ECO:0000256" key="1">
    <source>
        <dbReference type="ARBA" id="ARBA00009437"/>
    </source>
</evidence>
<proteinExistence type="inferred from homology"/>
<dbReference type="STRING" id="999552.METH_01310"/>
<dbReference type="HOGENOM" id="CLU_039613_8_1_5"/>
<keyword evidence="2" id="KW-0805">Transcription regulation</keyword>
<dbReference type="InterPro" id="IPR036388">
    <property type="entry name" value="WH-like_DNA-bd_sf"/>
</dbReference>
<dbReference type="AlphaFoldDB" id="V9VQB4"/>
<dbReference type="InterPro" id="IPR036390">
    <property type="entry name" value="WH_DNA-bd_sf"/>
</dbReference>
<dbReference type="CDD" id="cd05466">
    <property type="entry name" value="PBP2_LTTR_substrate"/>
    <property type="match status" value="1"/>
</dbReference>
<evidence type="ECO:0000313" key="6">
    <source>
        <dbReference type="EMBL" id="AHC99524.1"/>
    </source>
</evidence>